<evidence type="ECO:0000256" key="12">
    <source>
        <dbReference type="ARBA" id="ARBA00022741"/>
    </source>
</evidence>
<dbReference type="CDD" id="cd06223">
    <property type="entry name" value="PRTases_typeI"/>
    <property type="match status" value="1"/>
</dbReference>
<dbReference type="Gene3D" id="3.40.50.2020">
    <property type="match status" value="1"/>
</dbReference>
<proteinExistence type="inferred from homology"/>
<evidence type="ECO:0000256" key="4">
    <source>
        <dbReference type="ARBA" id="ARBA00004669"/>
    </source>
</evidence>
<evidence type="ECO:0000256" key="7">
    <source>
        <dbReference type="ARBA" id="ARBA00022490"/>
    </source>
</evidence>
<evidence type="ECO:0000313" key="18">
    <source>
        <dbReference type="EMBL" id="MEQ2379147.1"/>
    </source>
</evidence>
<comment type="function">
    <text evidence="2">Purine salvage pathway enzyme that catalyzes the transfer of the ribosyl-5-phosphate group from 5-phospho-alpha-D-ribose 1-diphosphate (PRPP) to the N9 position of the 6-oxopurines hypoxanthine and guanine to form the corresponding ribonucleotides IMP (inosine 5'-monophosphate) and GMP (guanosine 5'-monophosphate), with the release of PPi.</text>
</comment>
<comment type="subcellular location">
    <subcellularLocation>
        <location evidence="3 16">Cytoplasm</location>
    </subcellularLocation>
</comment>
<evidence type="ECO:0000256" key="15">
    <source>
        <dbReference type="ARBA" id="ARBA00049402"/>
    </source>
</evidence>
<feature type="domain" description="Phosphoribosyltransferase" evidence="17">
    <location>
        <begin position="16"/>
        <end position="160"/>
    </location>
</feature>
<dbReference type="GO" id="GO:0016757">
    <property type="term" value="F:glycosyltransferase activity"/>
    <property type="evidence" value="ECO:0007669"/>
    <property type="project" value="UniProtKB-KW"/>
</dbReference>
<evidence type="ECO:0000256" key="14">
    <source>
        <dbReference type="ARBA" id="ARBA00048811"/>
    </source>
</evidence>
<dbReference type="InterPro" id="IPR050408">
    <property type="entry name" value="HGPRT"/>
</dbReference>
<comment type="pathway">
    <text evidence="4 16">Purine metabolism; IMP biosynthesis via salvage pathway; IMP from hypoxanthine: step 1/1.</text>
</comment>
<evidence type="ECO:0000256" key="11">
    <source>
        <dbReference type="ARBA" id="ARBA00022726"/>
    </source>
</evidence>
<evidence type="ECO:0000256" key="6">
    <source>
        <dbReference type="ARBA" id="ARBA00008391"/>
    </source>
</evidence>
<dbReference type="NCBIfam" id="TIGR01203">
    <property type="entry name" value="HGPRTase"/>
    <property type="match status" value="1"/>
</dbReference>
<dbReference type="InterPro" id="IPR029057">
    <property type="entry name" value="PRTase-like"/>
</dbReference>
<dbReference type="EMBL" id="JBBMER010000003">
    <property type="protein sequence ID" value="MEQ2379147.1"/>
    <property type="molecule type" value="Genomic_DNA"/>
</dbReference>
<evidence type="ECO:0000256" key="8">
    <source>
        <dbReference type="ARBA" id="ARBA00022676"/>
    </source>
</evidence>
<dbReference type="RefSeq" id="WP_242854075.1">
    <property type="nucleotide sequence ID" value="NZ_DAWCMB010000225.1"/>
</dbReference>
<comment type="cofactor">
    <cofactor evidence="1 16">
        <name>Mg(2+)</name>
        <dbReference type="ChEBI" id="CHEBI:18420"/>
    </cofactor>
</comment>
<keyword evidence="9 16" id="KW-0808">Transferase</keyword>
<reference evidence="18 19" key="1">
    <citation type="submission" date="2024-03" db="EMBL/GenBank/DDBJ databases">
        <title>Human intestinal bacterial collection.</title>
        <authorList>
            <person name="Pauvert C."/>
            <person name="Hitch T.C.A."/>
            <person name="Clavel T."/>
        </authorList>
    </citation>
    <scope>NUCLEOTIDE SEQUENCE [LARGE SCALE GENOMIC DNA]</scope>
    <source>
        <strain evidence="18 19">CLA-AA-H255</strain>
    </source>
</reference>
<dbReference type="PANTHER" id="PTHR43340">
    <property type="entry name" value="HYPOXANTHINE-GUANINE PHOSPHORIBOSYLTRANSFERASE"/>
    <property type="match status" value="1"/>
</dbReference>
<dbReference type="SUPFAM" id="SSF53271">
    <property type="entry name" value="PRTase-like"/>
    <property type="match status" value="1"/>
</dbReference>
<gene>
    <name evidence="18" type="primary">hpt</name>
    <name evidence="18" type="ORF">WMO14_04515</name>
</gene>
<comment type="caution">
    <text evidence="18">The sequence shown here is derived from an EMBL/GenBank/DDBJ whole genome shotgun (WGS) entry which is preliminary data.</text>
</comment>
<evidence type="ECO:0000256" key="5">
    <source>
        <dbReference type="ARBA" id="ARBA00004676"/>
    </source>
</evidence>
<keyword evidence="7 16" id="KW-0963">Cytoplasm</keyword>
<keyword evidence="13 16" id="KW-0460">Magnesium</keyword>
<comment type="catalytic activity">
    <reaction evidence="15">
        <text>IMP + diphosphate = hypoxanthine + 5-phospho-alpha-D-ribose 1-diphosphate</text>
        <dbReference type="Rhea" id="RHEA:17973"/>
        <dbReference type="ChEBI" id="CHEBI:17368"/>
        <dbReference type="ChEBI" id="CHEBI:33019"/>
        <dbReference type="ChEBI" id="CHEBI:58017"/>
        <dbReference type="ChEBI" id="CHEBI:58053"/>
        <dbReference type="EC" id="2.4.2.8"/>
    </reaction>
    <physiologicalReaction direction="right-to-left" evidence="15">
        <dbReference type="Rhea" id="RHEA:17975"/>
    </physiologicalReaction>
</comment>
<dbReference type="EC" id="2.4.2.8" evidence="16"/>
<protein>
    <recommendedName>
        <fullName evidence="16">Hypoxanthine phosphoribosyltransferase</fullName>
        <ecNumber evidence="16">2.4.2.8</ecNumber>
    </recommendedName>
</protein>
<dbReference type="InterPro" id="IPR000836">
    <property type="entry name" value="PRTase_dom"/>
</dbReference>
<keyword evidence="11 16" id="KW-0660">Purine salvage</keyword>
<comment type="catalytic activity">
    <reaction evidence="14">
        <text>GMP + diphosphate = guanine + 5-phospho-alpha-D-ribose 1-diphosphate</text>
        <dbReference type="Rhea" id="RHEA:25424"/>
        <dbReference type="ChEBI" id="CHEBI:16235"/>
        <dbReference type="ChEBI" id="CHEBI:33019"/>
        <dbReference type="ChEBI" id="CHEBI:58017"/>
        <dbReference type="ChEBI" id="CHEBI:58115"/>
        <dbReference type="EC" id="2.4.2.8"/>
    </reaction>
    <physiologicalReaction direction="right-to-left" evidence="14">
        <dbReference type="Rhea" id="RHEA:25426"/>
    </physiologicalReaction>
</comment>
<dbReference type="PANTHER" id="PTHR43340:SF1">
    <property type="entry name" value="HYPOXANTHINE PHOSPHORIBOSYLTRANSFERASE"/>
    <property type="match status" value="1"/>
</dbReference>
<keyword evidence="8 16" id="KW-0328">Glycosyltransferase</keyword>
<organism evidence="18 19">
    <name type="scientific">[Lactobacillus] rogosae</name>
    <dbReference type="NCBI Taxonomy" id="706562"/>
    <lineage>
        <taxon>Bacteria</taxon>
        <taxon>Bacillati</taxon>
        <taxon>Bacillota</taxon>
        <taxon>Clostridia</taxon>
        <taxon>Lachnospirales</taxon>
        <taxon>Lachnospiraceae</taxon>
        <taxon>Lachnospira</taxon>
    </lineage>
</organism>
<evidence type="ECO:0000256" key="1">
    <source>
        <dbReference type="ARBA" id="ARBA00001946"/>
    </source>
</evidence>
<dbReference type="InterPro" id="IPR005904">
    <property type="entry name" value="Hxn_phspho_trans"/>
</dbReference>
<sequence>MSNKHKISVMISEDKLQEKIAEIGAKISADYEGKEIKLICILKGSIFFCCELAKRITVPVKIDFMQTSSYGSGTTSSGNIVIKKELDESIEGEHVIVVEDIIDSGNTLFRLMPMLEERNPADICICTLLDKPDRREVDIDVKYNGFNIPDEFVVGYGLDYDQMYRNLPFIGVVHLDDEN</sequence>
<keyword evidence="19" id="KW-1185">Reference proteome</keyword>
<keyword evidence="10 16" id="KW-0479">Metal-binding</keyword>
<comment type="pathway">
    <text evidence="5">Purine metabolism; GMP biosynthesis via salvage pathway; GMP from guanine: step 1/1.</text>
</comment>
<evidence type="ECO:0000256" key="9">
    <source>
        <dbReference type="ARBA" id="ARBA00022679"/>
    </source>
</evidence>
<name>A0ABV1BV07_9FIRM</name>
<evidence type="ECO:0000313" key="19">
    <source>
        <dbReference type="Proteomes" id="UP001442364"/>
    </source>
</evidence>
<comment type="similarity">
    <text evidence="6 16">Belongs to the purine/pyrimidine phosphoribosyltransferase family.</text>
</comment>
<dbReference type="Proteomes" id="UP001442364">
    <property type="component" value="Unassembled WGS sequence"/>
</dbReference>
<evidence type="ECO:0000256" key="10">
    <source>
        <dbReference type="ARBA" id="ARBA00022723"/>
    </source>
</evidence>
<dbReference type="Pfam" id="PF00156">
    <property type="entry name" value="Pribosyltran"/>
    <property type="match status" value="1"/>
</dbReference>
<evidence type="ECO:0000256" key="16">
    <source>
        <dbReference type="RuleBase" id="RU364099"/>
    </source>
</evidence>
<evidence type="ECO:0000256" key="2">
    <source>
        <dbReference type="ARBA" id="ARBA00002049"/>
    </source>
</evidence>
<keyword evidence="12 16" id="KW-0547">Nucleotide-binding</keyword>
<evidence type="ECO:0000259" key="17">
    <source>
        <dbReference type="Pfam" id="PF00156"/>
    </source>
</evidence>
<evidence type="ECO:0000256" key="13">
    <source>
        <dbReference type="ARBA" id="ARBA00022842"/>
    </source>
</evidence>
<evidence type="ECO:0000256" key="3">
    <source>
        <dbReference type="ARBA" id="ARBA00004496"/>
    </source>
</evidence>
<accession>A0ABV1BV07</accession>